<proteinExistence type="predicted"/>
<dbReference type="Proteomes" id="UP000266188">
    <property type="component" value="Unassembled WGS sequence"/>
</dbReference>
<dbReference type="EMBL" id="MVGC01001512">
    <property type="protein sequence ID" value="RJE17150.1"/>
    <property type="molecule type" value="Genomic_DNA"/>
</dbReference>
<dbReference type="AlphaFoldDB" id="A0A3A2Z317"/>
<dbReference type="FunFam" id="3.30.70.80:FF:000006">
    <property type="entry name" value="Autophagic serine protease Alp2"/>
    <property type="match status" value="1"/>
</dbReference>
<gene>
    <name evidence="5" type="ORF">PHISCL_10513</name>
</gene>
<evidence type="ECO:0000256" key="2">
    <source>
        <dbReference type="ARBA" id="ARBA00023145"/>
    </source>
</evidence>
<protein>
    <submittedName>
        <fullName evidence="5">Serine protease</fullName>
    </submittedName>
</protein>
<keyword evidence="3" id="KW-0325">Glycoprotein</keyword>
<accession>A0A3A2Z317</accession>
<keyword evidence="6" id="KW-1185">Reference proteome</keyword>
<keyword evidence="5" id="KW-0645">Protease</keyword>
<sequence>LHHEGLRIRLIAPPLLAAGSPVLVDTIHNDAAPVISSSNAKEIPDSYMVVFKKHVSERAATAHHSWVQEAHVSHESRKLELRKRSQVPMSDETVFEGLRHTYNIPGGLLGYAGHFDEGVIELVRRHPDVEYIERDSE</sequence>
<feature type="non-terminal residue" evidence="5">
    <location>
        <position position="137"/>
    </location>
</feature>
<name>A0A3A2Z317_9EURO</name>
<keyword evidence="2" id="KW-0865">Zymogen</keyword>
<keyword evidence="1" id="KW-0732">Signal</keyword>
<evidence type="ECO:0000313" key="5">
    <source>
        <dbReference type="EMBL" id="RJE17150.1"/>
    </source>
</evidence>
<evidence type="ECO:0000256" key="1">
    <source>
        <dbReference type="ARBA" id="ARBA00022729"/>
    </source>
</evidence>
<dbReference type="GO" id="GO:0006508">
    <property type="term" value="P:proteolysis"/>
    <property type="evidence" value="ECO:0007669"/>
    <property type="project" value="UniProtKB-KW"/>
</dbReference>
<feature type="non-terminal residue" evidence="5">
    <location>
        <position position="1"/>
    </location>
</feature>
<evidence type="ECO:0000259" key="4">
    <source>
        <dbReference type="Pfam" id="PF05922"/>
    </source>
</evidence>
<organism evidence="5 6">
    <name type="scientific">Aspergillus sclerotialis</name>
    <dbReference type="NCBI Taxonomy" id="2070753"/>
    <lineage>
        <taxon>Eukaryota</taxon>
        <taxon>Fungi</taxon>
        <taxon>Dikarya</taxon>
        <taxon>Ascomycota</taxon>
        <taxon>Pezizomycotina</taxon>
        <taxon>Eurotiomycetes</taxon>
        <taxon>Eurotiomycetidae</taxon>
        <taxon>Eurotiales</taxon>
        <taxon>Aspergillaceae</taxon>
        <taxon>Aspergillus</taxon>
        <taxon>Aspergillus subgen. Polypaecilum</taxon>
    </lineage>
</organism>
<dbReference type="OrthoDB" id="206201at2759"/>
<dbReference type="STRING" id="2070753.A0A3A2Z317"/>
<evidence type="ECO:0000313" key="6">
    <source>
        <dbReference type="Proteomes" id="UP000266188"/>
    </source>
</evidence>
<reference evidence="6" key="1">
    <citation type="submission" date="2017-02" db="EMBL/GenBank/DDBJ databases">
        <authorList>
            <person name="Tafer H."/>
            <person name="Lopandic K."/>
        </authorList>
    </citation>
    <scope>NUCLEOTIDE SEQUENCE [LARGE SCALE GENOMIC DNA]</scope>
    <source>
        <strain evidence="6">CBS 366.77</strain>
    </source>
</reference>
<dbReference type="SUPFAM" id="SSF54897">
    <property type="entry name" value="Protease propeptides/inhibitors"/>
    <property type="match status" value="1"/>
</dbReference>
<dbReference type="InterPro" id="IPR037045">
    <property type="entry name" value="S8pro/Inhibitor_I9_sf"/>
</dbReference>
<evidence type="ECO:0000256" key="3">
    <source>
        <dbReference type="ARBA" id="ARBA00023180"/>
    </source>
</evidence>
<keyword evidence="5" id="KW-0378">Hydrolase</keyword>
<dbReference type="Pfam" id="PF05922">
    <property type="entry name" value="Inhibitor_I9"/>
    <property type="match status" value="1"/>
</dbReference>
<feature type="domain" description="Inhibitor I9" evidence="4">
    <location>
        <begin position="46"/>
        <end position="136"/>
    </location>
</feature>
<dbReference type="Gene3D" id="3.30.70.80">
    <property type="entry name" value="Peptidase S8 propeptide/proteinase inhibitor I9"/>
    <property type="match status" value="1"/>
</dbReference>
<dbReference type="GO" id="GO:0008233">
    <property type="term" value="F:peptidase activity"/>
    <property type="evidence" value="ECO:0007669"/>
    <property type="project" value="UniProtKB-KW"/>
</dbReference>
<dbReference type="InterPro" id="IPR010259">
    <property type="entry name" value="S8pro/Inhibitor_I9"/>
</dbReference>
<comment type="caution">
    <text evidence="5">The sequence shown here is derived from an EMBL/GenBank/DDBJ whole genome shotgun (WGS) entry which is preliminary data.</text>
</comment>